<reference evidence="9 10" key="1">
    <citation type="journal article" date="2012" name="ISME J.">
        <title>Genomic insights to SAR86, an abundant and uncultivated marine bacterial lineage.</title>
        <authorList>
            <person name="Dupont C.L."/>
            <person name="Rusch D.B."/>
            <person name="Yooseph S."/>
            <person name="Lombardo M.J."/>
            <person name="Richter R.A."/>
            <person name="Valas R."/>
            <person name="Novotny M."/>
            <person name="Yee-Greenbaum J."/>
            <person name="Selengut J.D."/>
            <person name="Haft D.H."/>
            <person name="Halpern A.L."/>
            <person name="Lasken R.S."/>
            <person name="Nealson K."/>
            <person name="Friedman R."/>
            <person name="Venter J.C."/>
        </authorList>
    </citation>
    <scope>NUCLEOTIDE SEQUENCE [LARGE SCALE GENOMIC DNA]</scope>
</reference>
<proteinExistence type="inferred from homology"/>
<organism evidence="9 10">
    <name type="scientific">SAR86 cluster bacterium SAR86A</name>
    <dbReference type="NCBI Taxonomy" id="1123866"/>
    <lineage>
        <taxon>Bacteria</taxon>
        <taxon>Pseudomonadati</taxon>
        <taxon>Pseudomonadota</taxon>
        <taxon>Gammaproteobacteria</taxon>
        <taxon>SAR86 cluster</taxon>
    </lineage>
</organism>
<evidence type="ECO:0000256" key="5">
    <source>
        <dbReference type="ARBA" id="ARBA00022729"/>
    </source>
</evidence>
<dbReference type="PANTHER" id="PTHR41164:SF1">
    <property type="entry name" value="CURLI PRODUCTION ASSEMBLY_TRANSPORT COMPONENT CSGG"/>
    <property type="match status" value="1"/>
</dbReference>
<evidence type="ECO:0000313" key="9">
    <source>
        <dbReference type="EMBL" id="EJP72109.1"/>
    </source>
</evidence>
<dbReference type="HOGENOM" id="CLU_936558_0_0_6"/>
<dbReference type="Proteomes" id="UP000010305">
    <property type="component" value="Unassembled WGS sequence"/>
</dbReference>
<evidence type="ECO:0000256" key="8">
    <source>
        <dbReference type="ARBA" id="ARBA00023288"/>
    </source>
</evidence>
<dbReference type="GO" id="GO:0030288">
    <property type="term" value="C:outer membrane-bounded periplasmic space"/>
    <property type="evidence" value="ECO:0007669"/>
    <property type="project" value="InterPro"/>
</dbReference>
<dbReference type="Gene3D" id="3.40.50.10610">
    <property type="entry name" value="ABC-type transport auxiliary lipoprotein component"/>
    <property type="match status" value="1"/>
</dbReference>
<keyword evidence="6" id="KW-0472">Membrane</keyword>
<dbReference type="PANTHER" id="PTHR41164">
    <property type="entry name" value="CURLI PRODUCTION ASSEMBLY/TRANSPORT COMPONENT CSGG"/>
    <property type="match status" value="1"/>
</dbReference>
<evidence type="ECO:0000256" key="7">
    <source>
        <dbReference type="ARBA" id="ARBA00023139"/>
    </source>
</evidence>
<keyword evidence="4" id="KW-1003">Cell membrane</keyword>
<protein>
    <recommendedName>
        <fullName evidence="3">Curli production assembly/transport component CsgG</fullName>
    </recommendedName>
</protein>
<evidence type="ECO:0000313" key="10">
    <source>
        <dbReference type="Proteomes" id="UP000010305"/>
    </source>
</evidence>
<evidence type="ECO:0000256" key="2">
    <source>
        <dbReference type="ARBA" id="ARBA00008899"/>
    </source>
</evidence>
<keyword evidence="7" id="KW-0564">Palmitate</keyword>
<accession>J4KS54</accession>
<comment type="similarity">
    <text evidence="2">Belongs to the CsgG family.</text>
</comment>
<keyword evidence="5" id="KW-0732">Signal</keyword>
<gene>
    <name evidence="9" type="ORF">NT01SARS_0597</name>
</gene>
<name>J4KS54_9GAMM</name>
<evidence type="ECO:0000256" key="4">
    <source>
        <dbReference type="ARBA" id="ARBA00022475"/>
    </source>
</evidence>
<sequence>MKYTQILFSLIILIFAFETVAQSKKPVIGIGDMRSSVGGDVNTFRAMLETALANTNKFDLIERSRIGDLISEQALSSGGITQGNGQIGGISGVDYLVYGSITKLGVETNEFNLGDYKSASADGVMSVDLRVVDVSTGSIKISETVEVESSVASAINIDGRSIGGDEADPLSTVQRIAATKIAGKISLSIFPIKVINVKDDTVYLNYGSSVLTKCSWGNPESCYLKIVELGEGFVDPDTGEVLGAEEEYIGAVEVIEPKGKFTIAKILEGDISRGAIAVLISKSDGNKLKKRIKKKKR</sequence>
<evidence type="ECO:0000256" key="6">
    <source>
        <dbReference type="ARBA" id="ARBA00023136"/>
    </source>
</evidence>
<evidence type="ECO:0000256" key="1">
    <source>
        <dbReference type="ARBA" id="ARBA00003989"/>
    </source>
</evidence>
<keyword evidence="8" id="KW-0449">Lipoprotein</keyword>
<evidence type="ECO:0000256" key="3">
    <source>
        <dbReference type="ARBA" id="ARBA00014028"/>
    </source>
</evidence>
<dbReference type="AlphaFoldDB" id="J4KS54"/>
<comment type="function">
    <text evidence="1">May be involved in the biogenesis of curli organelles.</text>
</comment>
<dbReference type="InterPro" id="IPR005534">
    <property type="entry name" value="Curli_assmbl/transp-comp_CsgG"/>
</dbReference>
<dbReference type="EMBL" id="JH611156">
    <property type="protein sequence ID" value="EJP72109.1"/>
    <property type="molecule type" value="Genomic_DNA"/>
</dbReference>
<dbReference type="Pfam" id="PF03783">
    <property type="entry name" value="CsgG"/>
    <property type="match status" value="1"/>
</dbReference>